<dbReference type="RefSeq" id="WP_134072913.1">
    <property type="nucleotide sequence ID" value="NZ_PECH01000009.1"/>
</dbReference>
<keyword evidence="2" id="KW-0812">Transmembrane</keyword>
<dbReference type="Proteomes" id="UP000295117">
    <property type="component" value="Unassembled WGS sequence"/>
</dbReference>
<evidence type="ECO:0008006" key="8">
    <source>
        <dbReference type="Google" id="ProtNLM"/>
    </source>
</evidence>
<sequence length="1903" mass="198903">MSQRLPDTLNGILEVLVGMRYPDGDEDACTEQADQWRKFAADLKRLENIASDGRSKSLEGFASGEFHEKLVPLFQDIPGNVSKLASQLESMAESVDNVANTIDNAKTAFYIALAALAVTIAATAWWTFGGGAAVAAAATRVTLLTVVRLAVTRAFGAAAAKVVEAIVMKILDNVVVQAIINGAIAGAVGGMAGDLTAQGLQFATGTHPPGGFNWRELGTAVAGGAIMGAVAAPITSVGANFKLGSPLANGAKDFGVSTVANTLGGLAAQPLTEGHFDLKKAFAQGVAFAGVDGVSGYRNPTHADGSTGYRNPSEVQPTAAERSSSTSPASAEARATSTTQPTGSTAQTGLRNGDVPLGPDPQKSSVPTVTDPGSGQHTPNSPAASNSAATPSAPRAEVGAGPPNSSRAESPQPNSSSTNTPAGTRAGVVPTGATPTAAHAGSPAAHVADSVARPAAAASTMGDRPVAPTTTGEPAPRASEAPRSDASDRPAPSNGAPDRPAPAADRPGPAGEQPLARPANSGDHAAQPAHAGETPRQPSGGDPVQPRSPRTDHVGAEPTASPSKNGLPTEPSPADRPAGQLEPPKPDGQQPIPRPADEVVARTPVDNQAAPRTASDGQPAAPKTTLDNQPAASRPTPESQPTAQKGQIPPESKSGARLSADSDARAARQTPDSEIGQEGRRDPATAAPKHPESADPDAMPAVAPPVMPAIGGEPVVRAPESRAGAAPSGGRTAADPTRSSARPVDPDASAEPKRGAADDSLGEQSNDPSGLTPEKRVEIVGMDKGTRPDPAEYLSPEYIKQHLDQFQDGATRFMPEHNLSKYGIAQRDGTSFVMPKGEADAMLARTQGDPRAMERELGLPEGFLDSNKLVRIDIPEPHDANVRIPSGNEAGANDQWLPGGKLPDGASEAVIDGGKLSSDRYTVTDVTAAEHRAADGHGDSSVPAHRDESDAPPPGIGEEARADDGRVKISGHGTYNPEHGTTVVPKGTSVTVYGEHGARITDSLGHRIETGQDVSGVYSRTYTAGEQMPNYTLHAPDGLDIQGTPHTVDSPTQLSHLLTENMGPVDWAACVEAVFTPDYGNAPGRHMSYGVDGIGNKMTGSMTHYQQPESPSSGPRGLGDDLQANRAADHVDDAAAGRGTHPDRGSGDESAVQKTKPTVAADPESKPPTSPEPAPTESVRSDQPPTGGDPAREGSAAPSGHDSSARSEPSVGNDPTEAGRSVASHPDAEHAREMANEALWRRDPPVSPDEVRNQLGNDPFGERRSADNARWWERLNGEEQRALIDTYPREIGNAEGIPPWARTEASTHELTRLHDELQARKDAGEHLTRGERKELKRYEGIQRALDDAHSWAREHGGEVNILAFDPHAFGGDGRMVVSVGENPFHSDAVSWHVPGYSTTIDSIGGNLENARAHLESVWEQGGTKVSSIAWIGYDAPQGIKGLWDVAHTKLASTGGDILHGDITAFNAARDVIAGDGSHFSTNDIFAHSYGTTTTSFAGHEARLGNEVRSITLAGSPGAGPLHKAADFGVGDKVFVASSSRDPVTMLGGRTADSAGRFFGRGLGFDPAMEGFKGQRVTSEFPQHMDHLLGEHGTVSTHTAYYKFDPILGGRTESLANFGRIGAGQFDQVHHEAPRTVDERPGWQAGWRTDEPAAGRPLQLDHDVSGQYSSDRRIWDPRWHDGYREPGQATAGDHSDSPATLNVSEHAVPQPAKTPAVEGQDYGLSPQHAFEVMHNPADDVARLHEGGVPSKVTDGYNPLAGRTIDQFEHEFTVPGRDGNPRWDWDGQAPNNGFAGPPAITDRIPHGYQLDRLGSNGGGFMADEGAPLATRAMPPGVANQYHTFEGTGKPIPDGLDWEVHYGPAKSAFGQPGGANQWAVIDKATGDPVSVDQLLKNRLIRETTGR</sequence>
<accession>A0A4R8RU84</accession>
<feature type="compositionally biased region" description="Polar residues" evidence="1">
    <location>
        <begin position="308"/>
        <end position="350"/>
    </location>
</feature>
<feature type="domain" description="TNT" evidence="3">
    <location>
        <begin position="1802"/>
        <end position="1899"/>
    </location>
</feature>
<keyword evidence="2" id="KW-0472">Membrane</keyword>
<proteinExistence type="predicted"/>
<evidence type="ECO:0000313" key="7">
    <source>
        <dbReference type="Proteomes" id="UP000295117"/>
    </source>
</evidence>
<feature type="compositionally biased region" description="Basic and acidic residues" evidence="1">
    <location>
        <begin position="1134"/>
        <end position="1147"/>
    </location>
</feature>
<dbReference type="Pfam" id="PF14021">
    <property type="entry name" value="TNT"/>
    <property type="match status" value="1"/>
</dbReference>
<dbReference type="Pfam" id="PF21527">
    <property type="entry name" value="Stv"/>
    <property type="match status" value="1"/>
</dbReference>
<feature type="compositionally biased region" description="Polar residues" evidence="1">
    <location>
        <begin position="625"/>
        <end position="645"/>
    </location>
</feature>
<evidence type="ECO:0000256" key="1">
    <source>
        <dbReference type="SAM" id="MobiDB-lite"/>
    </source>
</evidence>
<feature type="compositionally biased region" description="Basic and acidic residues" evidence="1">
    <location>
        <begin position="1226"/>
        <end position="1252"/>
    </location>
</feature>
<dbReference type="GO" id="GO:0050135">
    <property type="term" value="F:NADP+ nucleosidase activity"/>
    <property type="evidence" value="ECO:0007669"/>
    <property type="project" value="InterPro"/>
</dbReference>
<evidence type="ECO:0000313" key="6">
    <source>
        <dbReference type="EMBL" id="TDZ78082.1"/>
    </source>
</evidence>
<dbReference type="InterPro" id="IPR049002">
    <property type="entry name" value="Stv"/>
</dbReference>
<keyword evidence="2" id="KW-1133">Transmembrane helix</keyword>
<feature type="region of interest" description="Disordered" evidence="1">
    <location>
        <begin position="1134"/>
        <end position="1263"/>
    </location>
</feature>
<evidence type="ECO:0000259" key="5">
    <source>
        <dbReference type="Pfam" id="PF25547"/>
    </source>
</evidence>
<feature type="region of interest" description="Disordered" evidence="1">
    <location>
        <begin position="1631"/>
        <end position="1718"/>
    </location>
</feature>
<evidence type="ECO:0000256" key="2">
    <source>
        <dbReference type="SAM" id="Phobius"/>
    </source>
</evidence>
<name>A0A4R8RU84_9MYCO</name>
<evidence type="ECO:0000259" key="4">
    <source>
        <dbReference type="Pfam" id="PF21527"/>
    </source>
</evidence>
<feature type="transmembrane region" description="Helical" evidence="2">
    <location>
        <begin position="108"/>
        <end position="128"/>
    </location>
</feature>
<feature type="region of interest" description="Disordered" evidence="1">
    <location>
        <begin position="293"/>
        <end position="792"/>
    </location>
</feature>
<feature type="compositionally biased region" description="Low complexity" evidence="1">
    <location>
        <begin position="410"/>
        <end position="458"/>
    </location>
</feature>
<feature type="compositionally biased region" description="Low complexity" evidence="1">
    <location>
        <begin position="495"/>
        <end position="511"/>
    </location>
</feature>
<feature type="compositionally biased region" description="Low complexity" evidence="1">
    <location>
        <begin position="378"/>
        <end position="394"/>
    </location>
</feature>
<dbReference type="Pfam" id="PF25547">
    <property type="entry name" value="WXG100_2"/>
    <property type="match status" value="1"/>
</dbReference>
<reference evidence="6 7" key="1">
    <citation type="journal article" date="2019" name="Sci. Rep.">
        <title>Extended insight into the Mycobacterium chelonae-abscessus complex through whole genome sequencing of Mycobacterium salmoniphilum outbreak and Mycobacterium salmoniphilum-like strains.</title>
        <authorList>
            <person name="Behra P.R.K."/>
            <person name="Das S."/>
            <person name="Pettersson B.M.F."/>
            <person name="Shirreff L."/>
            <person name="DuCote T."/>
            <person name="Jacobsson K.G."/>
            <person name="Ennis D.G."/>
            <person name="Kirsebom L.A."/>
        </authorList>
    </citation>
    <scope>NUCLEOTIDE SEQUENCE [LARGE SCALE GENOMIC DNA]</scope>
    <source>
        <strain evidence="6 7">DE 4585</strain>
    </source>
</reference>
<dbReference type="InterPro" id="IPR057746">
    <property type="entry name" value="CpnT-like_N"/>
</dbReference>
<feature type="compositionally biased region" description="Polar residues" evidence="1">
    <location>
        <begin position="1098"/>
        <end position="1113"/>
    </location>
</feature>
<organism evidence="6 7">
    <name type="scientific">Mycobacteroides salmoniphilum</name>
    <dbReference type="NCBI Taxonomy" id="404941"/>
    <lineage>
        <taxon>Bacteria</taxon>
        <taxon>Bacillati</taxon>
        <taxon>Actinomycetota</taxon>
        <taxon>Actinomycetes</taxon>
        <taxon>Mycobacteriales</taxon>
        <taxon>Mycobacteriaceae</taxon>
        <taxon>Mycobacteroides</taxon>
    </lineage>
</organism>
<dbReference type="EMBL" id="PECH01000009">
    <property type="protein sequence ID" value="TDZ78082.1"/>
    <property type="molecule type" value="Genomic_DNA"/>
</dbReference>
<feature type="compositionally biased region" description="Basic and acidic residues" evidence="1">
    <location>
        <begin position="931"/>
        <end position="949"/>
    </location>
</feature>
<feature type="domain" description="Outer membrane channel protein CpnT-like N-terminal" evidence="5">
    <location>
        <begin position="10"/>
        <end position="141"/>
    </location>
</feature>
<dbReference type="InterPro" id="IPR025331">
    <property type="entry name" value="TNT"/>
</dbReference>
<evidence type="ECO:0000259" key="3">
    <source>
        <dbReference type="Pfam" id="PF14021"/>
    </source>
</evidence>
<feature type="compositionally biased region" description="Polar residues" evidence="1">
    <location>
        <begin position="362"/>
        <end position="377"/>
    </location>
</feature>
<feature type="compositionally biased region" description="Basic and acidic residues" evidence="1">
    <location>
        <begin position="1631"/>
        <end position="1640"/>
    </location>
</feature>
<feature type="region of interest" description="Disordered" evidence="1">
    <location>
        <begin position="1098"/>
        <end position="1122"/>
    </location>
</feature>
<feature type="domain" description="Putative adhesin Stv" evidence="4">
    <location>
        <begin position="968"/>
        <end position="1070"/>
    </location>
</feature>
<gene>
    <name evidence="6" type="ORF">DE4585_03918</name>
</gene>
<feature type="region of interest" description="Disordered" evidence="1">
    <location>
        <begin position="931"/>
        <end position="983"/>
    </location>
</feature>
<feature type="compositionally biased region" description="Basic and acidic residues" evidence="1">
    <location>
        <begin position="1647"/>
        <end position="1683"/>
    </location>
</feature>
<feature type="compositionally biased region" description="Basic and acidic residues" evidence="1">
    <location>
        <begin position="677"/>
        <end position="693"/>
    </location>
</feature>
<protein>
    <recommendedName>
        <fullName evidence="8">DUF4237 domain-containing protein</fullName>
    </recommendedName>
</protein>
<feature type="compositionally biased region" description="Basic and acidic residues" evidence="1">
    <location>
        <begin position="958"/>
        <end position="967"/>
    </location>
</feature>
<comment type="caution">
    <text evidence="6">The sequence shown here is derived from an EMBL/GenBank/DDBJ whole genome shotgun (WGS) entry which is preliminary data.</text>
</comment>